<evidence type="ECO:0000313" key="2">
    <source>
        <dbReference type="EMBL" id="GMG17268.1"/>
    </source>
</evidence>
<dbReference type="EMBL" id="BSXT01018994">
    <property type="protein sequence ID" value="GMG17268.1"/>
    <property type="molecule type" value="Genomic_DNA"/>
</dbReference>
<dbReference type="SUPFAM" id="SSF56672">
    <property type="entry name" value="DNA/RNA polymerases"/>
    <property type="match status" value="1"/>
</dbReference>
<dbReference type="Proteomes" id="UP001165121">
    <property type="component" value="Unassembled WGS sequence"/>
</dbReference>
<keyword evidence="3" id="KW-1185">Reference proteome</keyword>
<dbReference type="AlphaFoldDB" id="A0A9W6YPD5"/>
<evidence type="ECO:0000259" key="1">
    <source>
        <dbReference type="Pfam" id="PF00078"/>
    </source>
</evidence>
<dbReference type="Pfam" id="PF00078">
    <property type="entry name" value="RVT_1"/>
    <property type="match status" value="1"/>
</dbReference>
<accession>A0A9W6YPD5</accession>
<name>A0A9W6YPD5_9STRA</name>
<dbReference type="PANTHER" id="PTHR19446">
    <property type="entry name" value="REVERSE TRANSCRIPTASES"/>
    <property type="match status" value="1"/>
</dbReference>
<dbReference type="InterPro" id="IPR000477">
    <property type="entry name" value="RT_dom"/>
</dbReference>
<proteinExistence type="predicted"/>
<dbReference type="CDD" id="cd01650">
    <property type="entry name" value="RT_nLTR_like"/>
    <property type="match status" value="1"/>
</dbReference>
<dbReference type="OrthoDB" id="93167at2759"/>
<sequence>MTKFQRRAYISLLYIKGDRSLPSNYRPLTLLNHDAKFGPKIVAHRLRGILPKLLHPDQFGFTQGRSIRHALIEFQDLQQFARTAGLKQSGAVLLDFAKAFDSVLWPALDLVLQHFNFGGTIRQEIKTFYKGTIVTVLVNGNASDYFELGCGVRQGDPLSPALFVLFIEPLLCYLRVAKPGMFRRK</sequence>
<evidence type="ECO:0000313" key="3">
    <source>
        <dbReference type="Proteomes" id="UP001165121"/>
    </source>
</evidence>
<feature type="domain" description="Reverse transcriptase" evidence="1">
    <location>
        <begin position="22"/>
        <end position="176"/>
    </location>
</feature>
<gene>
    <name evidence="2" type="ORF">Pfra01_003008500</name>
</gene>
<dbReference type="InterPro" id="IPR043502">
    <property type="entry name" value="DNA/RNA_pol_sf"/>
</dbReference>
<protein>
    <submittedName>
        <fullName evidence="2">Unnamed protein product</fullName>
    </submittedName>
</protein>
<comment type="caution">
    <text evidence="2">The sequence shown here is derived from an EMBL/GenBank/DDBJ whole genome shotgun (WGS) entry which is preliminary data.</text>
</comment>
<reference evidence="2" key="1">
    <citation type="submission" date="2023-04" db="EMBL/GenBank/DDBJ databases">
        <title>Phytophthora fragariaefolia NBRC 109709.</title>
        <authorList>
            <person name="Ichikawa N."/>
            <person name="Sato H."/>
            <person name="Tonouchi N."/>
        </authorList>
    </citation>
    <scope>NUCLEOTIDE SEQUENCE</scope>
    <source>
        <strain evidence="2">NBRC 109709</strain>
    </source>
</reference>
<organism evidence="2 3">
    <name type="scientific">Phytophthora fragariaefolia</name>
    <dbReference type="NCBI Taxonomy" id="1490495"/>
    <lineage>
        <taxon>Eukaryota</taxon>
        <taxon>Sar</taxon>
        <taxon>Stramenopiles</taxon>
        <taxon>Oomycota</taxon>
        <taxon>Peronosporomycetes</taxon>
        <taxon>Peronosporales</taxon>
        <taxon>Peronosporaceae</taxon>
        <taxon>Phytophthora</taxon>
    </lineage>
</organism>